<accession>A0A3B5LPE7</accession>
<organism evidence="1 2">
    <name type="scientific">Xiphophorus couchianus</name>
    <name type="common">Monterrey platyfish</name>
    <dbReference type="NCBI Taxonomy" id="32473"/>
    <lineage>
        <taxon>Eukaryota</taxon>
        <taxon>Metazoa</taxon>
        <taxon>Chordata</taxon>
        <taxon>Craniata</taxon>
        <taxon>Vertebrata</taxon>
        <taxon>Euteleostomi</taxon>
        <taxon>Actinopterygii</taxon>
        <taxon>Neopterygii</taxon>
        <taxon>Teleostei</taxon>
        <taxon>Neoteleostei</taxon>
        <taxon>Acanthomorphata</taxon>
        <taxon>Ovalentaria</taxon>
        <taxon>Atherinomorphae</taxon>
        <taxon>Cyprinodontiformes</taxon>
        <taxon>Poeciliidae</taxon>
        <taxon>Poeciliinae</taxon>
        <taxon>Xiphophorus</taxon>
    </lineage>
</organism>
<dbReference type="Ensembl" id="ENSXCOT00000011452.1">
    <property type="protein sequence ID" value="ENSXCOP00000011321.1"/>
    <property type="gene ID" value="ENSXCOG00000008551.1"/>
</dbReference>
<reference evidence="1" key="2">
    <citation type="submission" date="2025-09" db="UniProtKB">
        <authorList>
            <consortium name="Ensembl"/>
        </authorList>
    </citation>
    <scope>IDENTIFICATION</scope>
</reference>
<dbReference type="AlphaFoldDB" id="A0A3B5LPE7"/>
<reference evidence="1" key="1">
    <citation type="submission" date="2025-08" db="UniProtKB">
        <authorList>
            <consortium name="Ensembl"/>
        </authorList>
    </citation>
    <scope>IDENTIFICATION</scope>
</reference>
<name>A0A3B5LPE7_9TELE</name>
<protein>
    <submittedName>
        <fullName evidence="1">Uncharacterized protein</fullName>
    </submittedName>
</protein>
<proteinExistence type="predicted"/>
<evidence type="ECO:0000313" key="2">
    <source>
        <dbReference type="Proteomes" id="UP000261380"/>
    </source>
</evidence>
<evidence type="ECO:0000313" key="1">
    <source>
        <dbReference type="Ensembl" id="ENSXCOP00000011321.1"/>
    </source>
</evidence>
<sequence>MLIDHKKMSNHNNNPILYRILSIGVFFCCFCFPKIKIISHKNKKAFQYKEQGYYKNLTVFEFLELFFSTALNEIL</sequence>
<keyword evidence="2" id="KW-1185">Reference proteome</keyword>
<dbReference type="Proteomes" id="UP000261380">
    <property type="component" value="Unplaced"/>
</dbReference>